<dbReference type="Gene3D" id="2.40.240.10">
    <property type="entry name" value="Ribosomal Protein L25, Chain P"/>
    <property type="match status" value="1"/>
</dbReference>
<feature type="domain" description="Large ribosomal subunit protein bL25 L25" evidence="7">
    <location>
        <begin position="8"/>
        <end position="94"/>
    </location>
</feature>
<evidence type="ECO:0000259" key="7">
    <source>
        <dbReference type="Pfam" id="PF01386"/>
    </source>
</evidence>
<dbReference type="InterPro" id="IPR020056">
    <property type="entry name" value="Rbsml_bL25/Gln-tRNA_synth_N"/>
</dbReference>
<comment type="function">
    <text evidence="5">This is one of the proteins that binds to the 5S RNA in the ribosome where it forms part of the central protuberance.</text>
</comment>
<evidence type="ECO:0000256" key="6">
    <source>
        <dbReference type="SAM" id="MobiDB-lite"/>
    </source>
</evidence>
<dbReference type="HAMAP" id="MF_01334">
    <property type="entry name" value="Ribosomal_bL25_CTC"/>
    <property type="match status" value="1"/>
</dbReference>
<dbReference type="InterPro" id="IPR020057">
    <property type="entry name" value="Ribosomal_bL25_b-dom"/>
</dbReference>
<evidence type="ECO:0000259" key="8">
    <source>
        <dbReference type="Pfam" id="PF14693"/>
    </source>
</evidence>
<dbReference type="GO" id="GO:0006412">
    <property type="term" value="P:translation"/>
    <property type="evidence" value="ECO:0007669"/>
    <property type="project" value="UniProtKB-UniRule"/>
</dbReference>
<dbReference type="Pfam" id="PF14693">
    <property type="entry name" value="Ribosomal_TL5_C"/>
    <property type="match status" value="1"/>
</dbReference>
<dbReference type="NCBIfam" id="TIGR00731">
    <property type="entry name" value="bL25_bact_ctc"/>
    <property type="match status" value="1"/>
</dbReference>
<comment type="caution">
    <text evidence="9">The sequence shown here is derived from an EMBL/GenBank/DDBJ whole genome shotgun (WGS) entry which is preliminary data.</text>
</comment>
<proteinExistence type="inferred from homology"/>
<feature type="region of interest" description="Disordered" evidence="6">
    <location>
        <begin position="1"/>
        <end position="22"/>
    </location>
</feature>
<dbReference type="GO" id="GO:0003735">
    <property type="term" value="F:structural constituent of ribosome"/>
    <property type="evidence" value="ECO:0007669"/>
    <property type="project" value="InterPro"/>
</dbReference>
<dbReference type="AlphaFoldDB" id="A0A2N3PU46"/>
<sequence length="219" mass="22881">MSEITSISVEARDRAGKGAARETRRQGLIPGVIYGNKQSPISIAVSPRVLWAEMNKPGFLSRLFDVSVGGKTERVLCRDVQCHPVSDQPLHVDFLRISAESKVHVHIPVHFSNQDKSTGLKRGGVLNVVAHELEIIAPAIAIPSELVVDLTGLDIGASIHLSTIKLPEGVSVVTHEKDQTIATIAAPTVAAAAEAEEAAAAAAASAAAAPEATGEKPAS</sequence>
<dbReference type="PANTHER" id="PTHR33284">
    <property type="entry name" value="RIBOSOMAL PROTEIN L25/GLN-TRNA SYNTHETASE, ANTI-CODON-BINDING DOMAIN-CONTAINING PROTEIN"/>
    <property type="match status" value="1"/>
</dbReference>
<dbReference type="Proteomes" id="UP000233293">
    <property type="component" value="Unassembled WGS sequence"/>
</dbReference>
<reference evidence="10" key="1">
    <citation type="submission" date="2017-12" db="EMBL/GenBank/DDBJ databases">
        <title>Draft genome sequence of Telmatospirillum siberiense 26-4b1T, an acidotolerant peatland alphaproteobacterium potentially involved in sulfur cycling.</title>
        <authorList>
            <person name="Hausmann B."/>
            <person name="Pjevac P."/>
            <person name="Schreck K."/>
            <person name="Herbold C.W."/>
            <person name="Daims H."/>
            <person name="Wagner M."/>
            <person name="Pester M."/>
            <person name="Loy A."/>
        </authorList>
    </citation>
    <scope>NUCLEOTIDE SEQUENCE [LARGE SCALE GENOMIC DNA]</scope>
    <source>
        <strain evidence="10">26-4b1</strain>
    </source>
</reference>
<evidence type="ECO:0000256" key="1">
    <source>
        <dbReference type="ARBA" id="ARBA00022730"/>
    </source>
</evidence>
<dbReference type="GO" id="GO:0022625">
    <property type="term" value="C:cytosolic large ribosomal subunit"/>
    <property type="evidence" value="ECO:0007669"/>
    <property type="project" value="TreeGrafter"/>
</dbReference>
<name>A0A2N3PU46_9PROT</name>
<comment type="similarity">
    <text evidence="5">Belongs to the bacterial ribosomal protein bL25 family. CTC subfamily.</text>
</comment>
<dbReference type="InterPro" id="IPR020930">
    <property type="entry name" value="Ribosomal_uL5_bac-type"/>
</dbReference>
<evidence type="ECO:0000313" key="10">
    <source>
        <dbReference type="Proteomes" id="UP000233293"/>
    </source>
</evidence>
<dbReference type="CDD" id="cd00495">
    <property type="entry name" value="Ribosomal_L25_TL5_CTC"/>
    <property type="match status" value="1"/>
</dbReference>
<feature type="compositionally biased region" description="Basic and acidic residues" evidence="6">
    <location>
        <begin position="10"/>
        <end position="22"/>
    </location>
</feature>
<protein>
    <recommendedName>
        <fullName evidence="5">Large ribosomal subunit protein bL25</fullName>
    </recommendedName>
    <alternativeName>
        <fullName evidence="5">General stress protein CTC</fullName>
    </alternativeName>
</protein>
<evidence type="ECO:0000256" key="4">
    <source>
        <dbReference type="ARBA" id="ARBA00023274"/>
    </source>
</evidence>
<dbReference type="InterPro" id="IPR001021">
    <property type="entry name" value="Ribosomal_bL25_long"/>
</dbReference>
<evidence type="ECO:0000256" key="2">
    <source>
        <dbReference type="ARBA" id="ARBA00022884"/>
    </source>
</evidence>
<evidence type="ECO:0000313" key="9">
    <source>
        <dbReference type="EMBL" id="PKU23931.1"/>
    </source>
</evidence>
<comment type="subunit">
    <text evidence="5">Part of the 50S ribosomal subunit; part of the 5S rRNA/L5/L18/L25 subcomplex. Contacts the 5S rRNA. Binds to the 5S rRNA independently of L5 and L18.</text>
</comment>
<dbReference type="InterPro" id="IPR029751">
    <property type="entry name" value="Ribosomal_L25_dom"/>
</dbReference>
<dbReference type="NCBIfam" id="NF004128">
    <property type="entry name" value="PRK05618.1-2"/>
    <property type="match status" value="1"/>
</dbReference>
<dbReference type="InterPro" id="IPR037121">
    <property type="entry name" value="Ribosomal_bL25_C"/>
</dbReference>
<keyword evidence="10" id="KW-1185">Reference proteome</keyword>
<dbReference type="InterPro" id="IPR011035">
    <property type="entry name" value="Ribosomal_bL25/Gln-tRNA_synth"/>
</dbReference>
<keyword evidence="3 5" id="KW-0689">Ribosomal protein</keyword>
<evidence type="ECO:0000256" key="5">
    <source>
        <dbReference type="HAMAP-Rule" id="MF_01334"/>
    </source>
</evidence>
<keyword evidence="2 5" id="KW-0694">RNA-binding</keyword>
<dbReference type="OrthoDB" id="9806411at2"/>
<accession>A0A2N3PU46</accession>
<dbReference type="RefSeq" id="WP_101251192.1">
    <property type="nucleotide sequence ID" value="NZ_PIUM01000015.1"/>
</dbReference>
<evidence type="ECO:0000256" key="3">
    <source>
        <dbReference type="ARBA" id="ARBA00022980"/>
    </source>
</evidence>
<dbReference type="EMBL" id="PIUM01000015">
    <property type="protein sequence ID" value="PKU23931.1"/>
    <property type="molecule type" value="Genomic_DNA"/>
</dbReference>
<dbReference type="Pfam" id="PF01386">
    <property type="entry name" value="Ribosomal_L25p"/>
    <property type="match status" value="1"/>
</dbReference>
<dbReference type="GO" id="GO:0008097">
    <property type="term" value="F:5S rRNA binding"/>
    <property type="evidence" value="ECO:0007669"/>
    <property type="project" value="InterPro"/>
</dbReference>
<dbReference type="PANTHER" id="PTHR33284:SF1">
    <property type="entry name" value="RIBOSOMAL PROTEIN L25_GLN-TRNA SYNTHETASE, ANTI-CODON-BINDING DOMAIN-CONTAINING PROTEIN"/>
    <property type="match status" value="1"/>
</dbReference>
<keyword evidence="1 5" id="KW-0699">rRNA-binding</keyword>
<dbReference type="SUPFAM" id="SSF50715">
    <property type="entry name" value="Ribosomal protein L25-like"/>
    <property type="match status" value="1"/>
</dbReference>
<keyword evidence="4 5" id="KW-0687">Ribonucleoprotein</keyword>
<organism evidence="9 10">
    <name type="scientific">Telmatospirillum siberiense</name>
    <dbReference type="NCBI Taxonomy" id="382514"/>
    <lineage>
        <taxon>Bacteria</taxon>
        <taxon>Pseudomonadati</taxon>
        <taxon>Pseudomonadota</taxon>
        <taxon>Alphaproteobacteria</taxon>
        <taxon>Rhodospirillales</taxon>
        <taxon>Rhodospirillaceae</taxon>
        <taxon>Telmatospirillum</taxon>
    </lineage>
</organism>
<dbReference type="Gene3D" id="2.170.120.20">
    <property type="entry name" value="Ribosomal protein L25, beta domain"/>
    <property type="match status" value="1"/>
</dbReference>
<gene>
    <name evidence="5" type="primary">rplY</name>
    <name evidence="5" type="synonym">ctc</name>
    <name evidence="9" type="ORF">CWS72_13730</name>
</gene>
<feature type="domain" description="Large ribosomal subunit protein bL25 beta" evidence="8">
    <location>
        <begin position="102"/>
        <end position="187"/>
    </location>
</feature>